<dbReference type="Gene3D" id="3.40.50.720">
    <property type="entry name" value="NAD(P)-binding Rossmann-like Domain"/>
    <property type="match status" value="1"/>
</dbReference>
<dbReference type="AlphaFoldDB" id="A0A8J3H839"/>
<dbReference type="InterPro" id="IPR016040">
    <property type="entry name" value="NAD(P)-bd_dom"/>
</dbReference>
<gene>
    <name evidence="2" type="ORF">GCM10010961_20700</name>
</gene>
<dbReference type="InterPro" id="IPR036291">
    <property type="entry name" value="NAD(P)-bd_dom_sf"/>
</dbReference>
<comment type="caution">
    <text evidence="2">The sequence shown here is derived from an EMBL/GenBank/DDBJ whole genome shotgun (WGS) entry which is preliminary data.</text>
</comment>
<feature type="domain" description="NAD(P)-binding" evidence="1">
    <location>
        <begin position="10"/>
        <end position="159"/>
    </location>
</feature>
<dbReference type="RefSeq" id="WP_028093756.1">
    <property type="nucleotide sequence ID" value="NZ_BNAP01000007.1"/>
</dbReference>
<evidence type="ECO:0000313" key="3">
    <source>
        <dbReference type="Proteomes" id="UP000611500"/>
    </source>
</evidence>
<keyword evidence="3" id="KW-1185">Reference proteome</keyword>
<evidence type="ECO:0000313" key="2">
    <source>
        <dbReference type="EMBL" id="GHG90409.1"/>
    </source>
</evidence>
<dbReference type="InterPro" id="IPR052718">
    <property type="entry name" value="NmrA-type_oxidoreductase"/>
</dbReference>
<evidence type="ECO:0000259" key="1">
    <source>
        <dbReference type="Pfam" id="PF13460"/>
    </source>
</evidence>
<name>A0A8J3H839_9RHOB</name>
<reference evidence="2" key="2">
    <citation type="submission" date="2020-09" db="EMBL/GenBank/DDBJ databases">
        <authorList>
            <person name="Sun Q."/>
            <person name="Zhou Y."/>
        </authorList>
    </citation>
    <scope>NUCLEOTIDE SEQUENCE</scope>
    <source>
        <strain evidence="2">CGMCC 1.7081</strain>
    </source>
</reference>
<dbReference type="PANTHER" id="PTHR47129">
    <property type="entry name" value="QUINONE OXIDOREDUCTASE 2"/>
    <property type="match status" value="1"/>
</dbReference>
<reference evidence="2" key="1">
    <citation type="journal article" date="2014" name="Int. J. Syst. Evol. Microbiol.">
        <title>Complete genome sequence of Corynebacterium casei LMG S-19264T (=DSM 44701T), isolated from a smear-ripened cheese.</title>
        <authorList>
            <consortium name="US DOE Joint Genome Institute (JGI-PGF)"/>
            <person name="Walter F."/>
            <person name="Albersmeier A."/>
            <person name="Kalinowski J."/>
            <person name="Ruckert C."/>
        </authorList>
    </citation>
    <scope>NUCLEOTIDE SEQUENCE</scope>
    <source>
        <strain evidence="2">CGMCC 1.7081</strain>
    </source>
</reference>
<proteinExistence type="predicted"/>
<dbReference type="PANTHER" id="PTHR47129:SF1">
    <property type="entry name" value="NMRA-LIKE DOMAIN-CONTAINING PROTEIN"/>
    <property type="match status" value="1"/>
</dbReference>
<accession>A0A8J3H839</accession>
<dbReference type="SUPFAM" id="SSF51735">
    <property type="entry name" value="NAD(P)-binding Rossmann-fold domains"/>
    <property type="match status" value="1"/>
</dbReference>
<dbReference type="CDD" id="cd05269">
    <property type="entry name" value="TMR_SDR_a"/>
    <property type="match status" value="1"/>
</dbReference>
<organism evidence="2 3">
    <name type="scientific">Pseudodonghicola xiamenensis</name>
    <dbReference type="NCBI Taxonomy" id="337702"/>
    <lineage>
        <taxon>Bacteria</taxon>
        <taxon>Pseudomonadati</taxon>
        <taxon>Pseudomonadota</taxon>
        <taxon>Alphaproteobacteria</taxon>
        <taxon>Rhodobacterales</taxon>
        <taxon>Paracoccaceae</taxon>
        <taxon>Pseudodonghicola</taxon>
    </lineage>
</organism>
<dbReference type="Pfam" id="PF13460">
    <property type="entry name" value="NAD_binding_10"/>
    <property type="match status" value="1"/>
</dbReference>
<sequence>MSTSLLMVTGASGHLGRLVIDHLKTLVPAAQIVALVRKPETKAAYEAEGIAARIGDYDDVDSLKAAFDGIDRLLLISSSAVGQRARQHGNAIEAAKAADVGFIAYTSILEAATSPMALAEEHKATEAMLADSGIPHALLRNGWYTENLLASLPTDLELGQHFGCAGEGRFATAPRKDYAEAAAIVLAGGDHAGKAYELAGDSDFTLADFAAELSKQAGKPISYTDMPEDAYTAALVQAGLPEGFAAILADSDAKAAQGALSSTSKDLSTLIGHPTTPLAETIATALAA</sequence>
<dbReference type="EMBL" id="BNAP01000007">
    <property type="protein sequence ID" value="GHG90409.1"/>
    <property type="molecule type" value="Genomic_DNA"/>
</dbReference>
<dbReference type="Gene3D" id="3.90.25.10">
    <property type="entry name" value="UDP-galactose 4-epimerase, domain 1"/>
    <property type="match status" value="1"/>
</dbReference>
<protein>
    <submittedName>
        <fullName evidence="2">NAD(P)-dependent oxidoreductase</fullName>
    </submittedName>
</protein>
<dbReference type="Proteomes" id="UP000611500">
    <property type="component" value="Unassembled WGS sequence"/>
</dbReference>